<proteinExistence type="predicted"/>
<sequence length="247" mass="26957">MQHVNTEILKENKNLRIELKEITTINKTCLNSSNKVNQCISEQISSQKKRILGANQLTKDPSSSGKKDIVFVKLADDIKVSIPGVERPWLSEAEGFILPNHDTDRILPAESQKNTTDPSVTVTDSLATEYDLADESSVCSTPLPPLKKLDGAEPISGPKTIKSILRSKSTFKAKTLKGVIINKPSLAPSKGNKSSSALKVNSAPAGKLKSVKIEDDNPLAIVMKELNNLKLQISKNQSSYSRNNQPQ</sequence>
<protein>
    <submittedName>
        <fullName evidence="2">Uncharacterized protein</fullName>
    </submittedName>
</protein>
<reference evidence="2" key="2">
    <citation type="submission" date="2022-01" db="EMBL/GenBank/DDBJ databases">
        <authorList>
            <person name="Yamashiro T."/>
            <person name="Shiraishi A."/>
            <person name="Satake H."/>
            <person name="Nakayama K."/>
        </authorList>
    </citation>
    <scope>NUCLEOTIDE SEQUENCE</scope>
</reference>
<feature type="region of interest" description="Disordered" evidence="1">
    <location>
        <begin position="184"/>
        <end position="203"/>
    </location>
</feature>
<evidence type="ECO:0000313" key="2">
    <source>
        <dbReference type="EMBL" id="GJS89857.1"/>
    </source>
</evidence>
<keyword evidence="3" id="KW-1185">Reference proteome</keyword>
<comment type="caution">
    <text evidence="2">The sequence shown here is derived from an EMBL/GenBank/DDBJ whole genome shotgun (WGS) entry which is preliminary data.</text>
</comment>
<evidence type="ECO:0000256" key="1">
    <source>
        <dbReference type="SAM" id="MobiDB-lite"/>
    </source>
</evidence>
<reference evidence="2" key="1">
    <citation type="journal article" date="2022" name="Int. J. Mol. Sci.">
        <title>Draft Genome of Tanacetum Coccineum: Genomic Comparison of Closely Related Tanacetum-Family Plants.</title>
        <authorList>
            <person name="Yamashiro T."/>
            <person name="Shiraishi A."/>
            <person name="Nakayama K."/>
            <person name="Satake H."/>
        </authorList>
    </citation>
    <scope>NUCLEOTIDE SEQUENCE</scope>
</reference>
<accession>A0ABQ4ZKZ0</accession>
<dbReference type="EMBL" id="BQNB010011383">
    <property type="protein sequence ID" value="GJS89857.1"/>
    <property type="molecule type" value="Genomic_DNA"/>
</dbReference>
<dbReference type="Proteomes" id="UP001151760">
    <property type="component" value="Unassembled WGS sequence"/>
</dbReference>
<organism evidence="2 3">
    <name type="scientific">Tanacetum coccineum</name>
    <dbReference type="NCBI Taxonomy" id="301880"/>
    <lineage>
        <taxon>Eukaryota</taxon>
        <taxon>Viridiplantae</taxon>
        <taxon>Streptophyta</taxon>
        <taxon>Embryophyta</taxon>
        <taxon>Tracheophyta</taxon>
        <taxon>Spermatophyta</taxon>
        <taxon>Magnoliopsida</taxon>
        <taxon>eudicotyledons</taxon>
        <taxon>Gunneridae</taxon>
        <taxon>Pentapetalae</taxon>
        <taxon>asterids</taxon>
        <taxon>campanulids</taxon>
        <taxon>Asterales</taxon>
        <taxon>Asteraceae</taxon>
        <taxon>Asteroideae</taxon>
        <taxon>Anthemideae</taxon>
        <taxon>Anthemidinae</taxon>
        <taxon>Tanacetum</taxon>
    </lineage>
</organism>
<gene>
    <name evidence="2" type="ORF">Tco_0772493</name>
</gene>
<evidence type="ECO:0000313" key="3">
    <source>
        <dbReference type="Proteomes" id="UP001151760"/>
    </source>
</evidence>
<name>A0ABQ4ZKZ0_9ASTR</name>